<proteinExistence type="predicted"/>
<dbReference type="Pfam" id="PF00384">
    <property type="entry name" value="Molybdopterin"/>
    <property type="match status" value="1"/>
</dbReference>
<evidence type="ECO:0000259" key="2">
    <source>
        <dbReference type="Pfam" id="PF00384"/>
    </source>
</evidence>
<organism evidence="3">
    <name type="scientific">marine sediment metagenome</name>
    <dbReference type="NCBI Taxonomy" id="412755"/>
    <lineage>
        <taxon>unclassified sequences</taxon>
        <taxon>metagenomes</taxon>
        <taxon>ecological metagenomes</taxon>
    </lineage>
</organism>
<evidence type="ECO:0000256" key="1">
    <source>
        <dbReference type="SAM" id="MobiDB-lite"/>
    </source>
</evidence>
<sequence>LALAMINVIIKENLYDEEFVNNYCVGFDKLKEHVQKYTPEWASEVTTLSVDDIVKVARMYATNGPASYRGNNGLCQHSNSTQACRAFAALISICGNVDIKGGNRLPQGPPGSDQTGPKPGVGLDRETEKLMMGADRFPLWAGADAIMKNPHNPSLLDGMIHNEPYPVKAWIVFWNNPVMTYASSQKVIEAMKKVDFLMVMAYTPSPTSDLADLILPIKHIYEYNFMMMSSYGSWLSTMPKLVDAPGECRDSFQIFHDIAEKMVQKGFVEKNKATFKDAQALIDNAFPSGGLMDYDGLYFSITSPNRSDAIS</sequence>
<dbReference type="InterPro" id="IPR006656">
    <property type="entry name" value="Mopterin_OxRdtase"/>
</dbReference>
<reference evidence="3" key="1">
    <citation type="journal article" date="2014" name="Front. Microbiol.">
        <title>High frequency of phylogenetically diverse reductive dehalogenase-homologous genes in deep subseafloor sedimentary metagenomes.</title>
        <authorList>
            <person name="Kawai M."/>
            <person name="Futagami T."/>
            <person name="Toyoda A."/>
            <person name="Takaki Y."/>
            <person name="Nishi S."/>
            <person name="Hori S."/>
            <person name="Arai W."/>
            <person name="Tsubouchi T."/>
            <person name="Morono Y."/>
            <person name="Uchiyama I."/>
            <person name="Ito T."/>
            <person name="Fujiyama A."/>
            <person name="Inagaki F."/>
            <person name="Takami H."/>
        </authorList>
    </citation>
    <scope>NUCLEOTIDE SEQUENCE</scope>
    <source>
        <strain evidence="3">Expedition CK06-06</strain>
    </source>
</reference>
<dbReference type="EMBL" id="BART01007451">
    <property type="protein sequence ID" value="GAG58115.1"/>
    <property type="molecule type" value="Genomic_DNA"/>
</dbReference>
<gene>
    <name evidence="3" type="ORF">S01H4_16959</name>
</gene>
<name>X0YPH9_9ZZZZ</name>
<dbReference type="GO" id="GO:0016491">
    <property type="term" value="F:oxidoreductase activity"/>
    <property type="evidence" value="ECO:0007669"/>
    <property type="project" value="InterPro"/>
</dbReference>
<protein>
    <recommendedName>
        <fullName evidence="2">Molybdopterin oxidoreductase domain-containing protein</fullName>
    </recommendedName>
</protein>
<comment type="caution">
    <text evidence="3">The sequence shown here is derived from an EMBL/GenBank/DDBJ whole genome shotgun (WGS) entry which is preliminary data.</text>
</comment>
<feature type="domain" description="Molybdopterin oxidoreductase" evidence="2">
    <location>
        <begin position="1"/>
        <end position="261"/>
    </location>
</feature>
<dbReference type="InterPro" id="IPR050612">
    <property type="entry name" value="Prok_Mopterin_Oxidored"/>
</dbReference>
<feature type="non-terminal residue" evidence="3">
    <location>
        <position position="1"/>
    </location>
</feature>
<dbReference type="SUPFAM" id="SSF53706">
    <property type="entry name" value="Formate dehydrogenase/DMSO reductase, domains 1-3"/>
    <property type="match status" value="1"/>
</dbReference>
<evidence type="ECO:0000313" key="3">
    <source>
        <dbReference type="EMBL" id="GAG58115.1"/>
    </source>
</evidence>
<feature type="region of interest" description="Disordered" evidence="1">
    <location>
        <begin position="104"/>
        <end position="123"/>
    </location>
</feature>
<dbReference type="PANTHER" id="PTHR43742">
    <property type="entry name" value="TRIMETHYLAMINE-N-OXIDE REDUCTASE"/>
    <property type="match status" value="1"/>
</dbReference>
<dbReference type="AlphaFoldDB" id="X0YPH9"/>
<dbReference type="Gene3D" id="3.40.50.740">
    <property type="match status" value="1"/>
</dbReference>
<dbReference type="Gene3D" id="3.40.228.10">
    <property type="entry name" value="Dimethylsulfoxide Reductase, domain 2"/>
    <property type="match status" value="1"/>
</dbReference>
<accession>X0YPH9</accession>